<evidence type="ECO:0000313" key="1">
    <source>
        <dbReference type="EMBL" id="RMX43155.1"/>
    </source>
</evidence>
<organism evidence="1 2">
    <name type="scientific">Pocillopora damicornis</name>
    <name type="common">Cauliflower coral</name>
    <name type="synonym">Millepora damicornis</name>
    <dbReference type="NCBI Taxonomy" id="46731"/>
    <lineage>
        <taxon>Eukaryota</taxon>
        <taxon>Metazoa</taxon>
        <taxon>Cnidaria</taxon>
        <taxon>Anthozoa</taxon>
        <taxon>Hexacorallia</taxon>
        <taxon>Scleractinia</taxon>
        <taxon>Astrocoeniina</taxon>
        <taxon>Pocilloporidae</taxon>
        <taxon>Pocillopora</taxon>
    </lineage>
</organism>
<reference evidence="1 2" key="1">
    <citation type="journal article" date="2018" name="Sci. Rep.">
        <title>Comparative analysis of the Pocillopora damicornis genome highlights role of immune system in coral evolution.</title>
        <authorList>
            <person name="Cunning R."/>
            <person name="Bay R.A."/>
            <person name="Gillette P."/>
            <person name="Baker A.C."/>
            <person name="Traylor-Knowles N."/>
        </authorList>
    </citation>
    <scope>NUCLEOTIDE SEQUENCE [LARGE SCALE GENOMIC DNA]</scope>
    <source>
        <strain evidence="1">RSMAS</strain>
        <tissue evidence="1">Whole animal</tissue>
    </source>
</reference>
<dbReference type="Proteomes" id="UP000275408">
    <property type="component" value="Unassembled WGS sequence"/>
</dbReference>
<name>A0A3M6TP04_POCDA</name>
<sequence>MKKALRIGEFGISPSADIRFKSGDNHDLGSVFIYVTNAGPMAISISYPVNNKFSDGCGKAIKGNLISFIRSDNANWLTGNSTSSWQTSQKV</sequence>
<feature type="non-terminal residue" evidence="1">
    <location>
        <position position="91"/>
    </location>
</feature>
<accession>A0A3M6TP04</accession>
<keyword evidence="2" id="KW-1185">Reference proteome</keyword>
<comment type="caution">
    <text evidence="1">The sequence shown here is derived from an EMBL/GenBank/DDBJ whole genome shotgun (WGS) entry which is preliminary data.</text>
</comment>
<dbReference type="EMBL" id="RCHS01003242">
    <property type="protein sequence ID" value="RMX43155.1"/>
    <property type="molecule type" value="Genomic_DNA"/>
</dbReference>
<dbReference type="AlphaFoldDB" id="A0A3M6TP04"/>
<proteinExistence type="predicted"/>
<evidence type="ECO:0000313" key="2">
    <source>
        <dbReference type="Proteomes" id="UP000275408"/>
    </source>
</evidence>
<gene>
    <name evidence="1" type="ORF">pdam_00023976</name>
</gene>
<protein>
    <submittedName>
        <fullName evidence="1">Uncharacterized protein</fullName>
    </submittedName>
</protein>